<feature type="signal peptide" evidence="2">
    <location>
        <begin position="1"/>
        <end position="22"/>
    </location>
</feature>
<protein>
    <submittedName>
        <fullName evidence="3">Jg3410 protein</fullName>
    </submittedName>
</protein>
<comment type="caution">
    <text evidence="3">The sequence shown here is derived from an EMBL/GenBank/DDBJ whole genome shotgun (WGS) entry which is preliminary data.</text>
</comment>
<evidence type="ECO:0000313" key="4">
    <source>
        <dbReference type="Proteomes" id="UP000838756"/>
    </source>
</evidence>
<dbReference type="OrthoDB" id="7489034at2759"/>
<name>A0A8S4RSZ8_9NEOP</name>
<sequence length="117" mass="12140">MAGIKNIVAIMVLSALLAICTGQTGQGGPQTSQGGPHQNEGRARRQAEGVTTEDGFALNPLNWTTCDVTVIPKISCHDCNTRVICKPIGGLLKTCDNPARPHCNLGICSAVPSLACA</sequence>
<keyword evidence="4" id="KW-1185">Reference proteome</keyword>
<feature type="region of interest" description="Disordered" evidence="1">
    <location>
        <begin position="24"/>
        <end position="50"/>
    </location>
</feature>
<reference evidence="3" key="1">
    <citation type="submission" date="2022-03" db="EMBL/GenBank/DDBJ databases">
        <authorList>
            <person name="Lindestad O."/>
        </authorList>
    </citation>
    <scope>NUCLEOTIDE SEQUENCE</scope>
</reference>
<dbReference type="AlphaFoldDB" id="A0A8S4RSZ8"/>
<accession>A0A8S4RSZ8</accession>
<evidence type="ECO:0000313" key="3">
    <source>
        <dbReference type="EMBL" id="CAH2239981.1"/>
    </source>
</evidence>
<organism evidence="3 4">
    <name type="scientific">Pararge aegeria aegeria</name>
    <dbReference type="NCBI Taxonomy" id="348720"/>
    <lineage>
        <taxon>Eukaryota</taxon>
        <taxon>Metazoa</taxon>
        <taxon>Ecdysozoa</taxon>
        <taxon>Arthropoda</taxon>
        <taxon>Hexapoda</taxon>
        <taxon>Insecta</taxon>
        <taxon>Pterygota</taxon>
        <taxon>Neoptera</taxon>
        <taxon>Endopterygota</taxon>
        <taxon>Lepidoptera</taxon>
        <taxon>Glossata</taxon>
        <taxon>Ditrysia</taxon>
        <taxon>Papilionoidea</taxon>
        <taxon>Nymphalidae</taxon>
        <taxon>Satyrinae</taxon>
        <taxon>Satyrini</taxon>
        <taxon>Parargina</taxon>
        <taxon>Pararge</taxon>
    </lineage>
</organism>
<evidence type="ECO:0000256" key="2">
    <source>
        <dbReference type="SAM" id="SignalP"/>
    </source>
</evidence>
<evidence type="ECO:0000256" key="1">
    <source>
        <dbReference type="SAM" id="MobiDB-lite"/>
    </source>
</evidence>
<dbReference type="EMBL" id="CAKXAJ010025467">
    <property type="protein sequence ID" value="CAH2239981.1"/>
    <property type="molecule type" value="Genomic_DNA"/>
</dbReference>
<feature type="chain" id="PRO_5035721481" evidence="2">
    <location>
        <begin position="23"/>
        <end position="117"/>
    </location>
</feature>
<gene>
    <name evidence="3" type="primary">jg3410</name>
    <name evidence="3" type="ORF">PAEG_LOCUS16614</name>
</gene>
<proteinExistence type="predicted"/>
<dbReference type="Proteomes" id="UP000838756">
    <property type="component" value="Unassembled WGS sequence"/>
</dbReference>
<keyword evidence="2" id="KW-0732">Signal</keyword>